<dbReference type="GO" id="GO:0006283">
    <property type="term" value="P:transcription-coupled nucleotide-excision repair"/>
    <property type="evidence" value="ECO:0007669"/>
    <property type="project" value="TreeGrafter"/>
</dbReference>
<dbReference type="GO" id="GO:0001193">
    <property type="term" value="P:maintenance of transcriptional fidelity during transcription elongation by RNA polymerase II"/>
    <property type="evidence" value="ECO:0007669"/>
    <property type="project" value="TreeGrafter"/>
</dbReference>
<dbReference type="PANTHER" id="PTHR11239">
    <property type="entry name" value="DNA-DIRECTED RNA POLYMERASE"/>
    <property type="match status" value="1"/>
</dbReference>
<evidence type="ECO:0000313" key="5">
    <source>
        <dbReference type="WBParaSite" id="TCNE_0000794301-mRNA-1"/>
    </source>
</evidence>
<protein>
    <submittedName>
        <fullName evidence="5">RPOL9 domain-containing protein</fullName>
    </submittedName>
</protein>
<dbReference type="SUPFAM" id="SSF57783">
    <property type="entry name" value="Zinc beta-ribbon"/>
    <property type="match status" value="2"/>
</dbReference>
<dbReference type="EMBL" id="UYWY01019789">
    <property type="protein sequence ID" value="VDM39264.1"/>
    <property type="molecule type" value="Genomic_DNA"/>
</dbReference>
<gene>
    <name evidence="3" type="ORF">TCNE_LOCUS7943</name>
</gene>
<dbReference type="SMART" id="SM00661">
    <property type="entry name" value="RPOL9"/>
    <property type="match status" value="1"/>
</dbReference>
<evidence type="ECO:0000313" key="3">
    <source>
        <dbReference type="EMBL" id="VDM39264.1"/>
    </source>
</evidence>
<proteinExistence type="predicted"/>
<evidence type="ECO:0000313" key="4">
    <source>
        <dbReference type="Proteomes" id="UP000050794"/>
    </source>
</evidence>
<dbReference type="Pfam" id="PF02150">
    <property type="entry name" value="Zn_ribbon_RPB9"/>
    <property type="match status" value="1"/>
</dbReference>
<dbReference type="GO" id="GO:0006367">
    <property type="term" value="P:transcription initiation at RNA polymerase II promoter"/>
    <property type="evidence" value="ECO:0007669"/>
    <property type="project" value="TreeGrafter"/>
</dbReference>
<evidence type="ECO:0000256" key="1">
    <source>
        <dbReference type="ARBA" id="ARBA00023242"/>
    </source>
</evidence>
<dbReference type="PANTHER" id="PTHR11239:SF1">
    <property type="entry name" value="DNA-DIRECTED RNA POLYMERASE II SUBUNIT RPB9"/>
    <property type="match status" value="1"/>
</dbReference>
<dbReference type="InterPro" id="IPR001529">
    <property type="entry name" value="Zn_ribbon_RPB9"/>
</dbReference>
<dbReference type="GO" id="GO:0005665">
    <property type="term" value="C:RNA polymerase II, core complex"/>
    <property type="evidence" value="ECO:0007669"/>
    <property type="project" value="TreeGrafter"/>
</dbReference>
<dbReference type="WBParaSite" id="TCNE_0000794301-mRNA-1">
    <property type="protein sequence ID" value="TCNE_0000794301-mRNA-1"/>
    <property type="gene ID" value="TCNE_0000794301"/>
</dbReference>
<reference evidence="3 4" key="2">
    <citation type="submission" date="2018-11" db="EMBL/GenBank/DDBJ databases">
        <authorList>
            <consortium name="Pathogen Informatics"/>
        </authorList>
    </citation>
    <scope>NUCLEOTIDE SEQUENCE [LARGE SCALE GENOMIC DNA]</scope>
</reference>
<organism evidence="4 5">
    <name type="scientific">Toxocara canis</name>
    <name type="common">Canine roundworm</name>
    <dbReference type="NCBI Taxonomy" id="6265"/>
    <lineage>
        <taxon>Eukaryota</taxon>
        <taxon>Metazoa</taxon>
        <taxon>Ecdysozoa</taxon>
        <taxon>Nematoda</taxon>
        <taxon>Chromadorea</taxon>
        <taxon>Rhabditida</taxon>
        <taxon>Spirurina</taxon>
        <taxon>Ascaridomorpha</taxon>
        <taxon>Ascaridoidea</taxon>
        <taxon>Toxocaridae</taxon>
        <taxon>Toxocara</taxon>
    </lineage>
</organism>
<keyword evidence="1" id="KW-0539">Nucleus</keyword>
<dbReference type="GO" id="GO:0003899">
    <property type="term" value="F:DNA-directed RNA polymerase activity"/>
    <property type="evidence" value="ECO:0007669"/>
    <property type="project" value="InterPro"/>
</dbReference>
<dbReference type="Proteomes" id="UP000050794">
    <property type="component" value="Unassembled WGS sequence"/>
</dbReference>
<dbReference type="AlphaFoldDB" id="A0A183UHH3"/>
<evidence type="ECO:0000259" key="2">
    <source>
        <dbReference type="SMART" id="SM00661"/>
    </source>
</evidence>
<reference evidence="5" key="1">
    <citation type="submission" date="2016-06" db="UniProtKB">
        <authorList>
            <consortium name="WormBaseParasite"/>
        </authorList>
    </citation>
    <scope>IDENTIFICATION</scope>
</reference>
<name>A0A183UHH3_TOXCA</name>
<accession>A0A183UHH3</accession>
<keyword evidence="4" id="KW-1185">Reference proteome</keyword>
<dbReference type="InterPro" id="IPR012164">
    <property type="entry name" value="Rpa12/Rpb9/Rpc10/TFS"/>
</dbReference>
<sequence>MKIPSTSDIALHERHWHFFNPAVFSNNLLYPKEHVEKKLLMYACRACGYVESADDLFVYISKVTREVDELSQINADVVDDPTIPTTTEHSCPACGNKDAVFFKDSHDWLMCVTLLPF</sequence>
<feature type="domain" description="DNA-directed RNA polymerase II subunit RPB9-like zinc ribbon" evidence="2">
    <location>
        <begin position="26"/>
        <end position="73"/>
    </location>
</feature>
<dbReference type="Gene3D" id="2.20.25.10">
    <property type="match status" value="2"/>
</dbReference>